<keyword evidence="3" id="KW-1185">Reference proteome</keyword>
<dbReference type="InterPro" id="IPR018620">
    <property type="entry name" value="Ubiquitin3-bd_protein_But2_C"/>
</dbReference>
<dbReference type="AlphaFoldDB" id="A0A9P4U124"/>
<dbReference type="PANTHER" id="PTHR39613">
    <property type="entry name" value="ANCHORED CELL WALL PROTEIN, PUTATIVE (AFU_ORTHOLOGUE AFUA_4G08960)-RELATED"/>
    <property type="match status" value="1"/>
</dbReference>
<comment type="caution">
    <text evidence="2">The sequence shown here is derived from an EMBL/GenBank/DDBJ whole genome shotgun (WGS) entry which is preliminary data.</text>
</comment>
<reference evidence="2" key="1">
    <citation type="journal article" date="2020" name="Stud. Mycol.">
        <title>101 Dothideomycetes genomes: a test case for predicting lifestyles and emergence of pathogens.</title>
        <authorList>
            <person name="Haridas S."/>
            <person name="Albert R."/>
            <person name="Binder M."/>
            <person name="Bloem J."/>
            <person name="Labutti K."/>
            <person name="Salamov A."/>
            <person name="Andreopoulos B."/>
            <person name="Baker S."/>
            <person name="Barry K."/>
            <person name="Bills G."/>
            <person name="Bluhm B."/>
            <person name="Cannon C."/>
            <person name="Castanera R."/>
            <person name="Culley D."/>
            <person name="Daum C."/>
            <person name="Ezra D."/>
            <person name="Gonzalez J."/>
            <person name="Henrissat B."/>
            <person name="Kuo A."/>
            <person name="Liang C."/>
            <person name="Lipzen A."/>
            <person name="Lutzoni F."/>
            <person name="Magnuson J."/>
            <person name="Mondo S."/>
            <person name="Nolan M."/>
            <person name="Ohm R."/>
            <person name="Pangilinan J."/>
            <person name="Park H.-J."/>
            <person name="Ramirez L."/>
            <person name="Alfaro M."/>
            <person name="Sun H."/>
            <person name="Tritt A."/>
            <person name="Yoshinaga Y."/>
            <person name="Zwiers L.-H."/>
            <person name="Turgeon B."/>
            <person name="Goodwin S."/>
            <person name="Spatafora J."/>
            <person name="Crous P."/>
            <person name="Grigoriev I."/>
        </authorList>
    </citation>
    <scope>NUCLEOTIDE SEQUENCE</scope>
    <source>
        <strain evidence="2">CBS 130266</strain>
    </source>
</reference>
<dbReference type="OrthoDB" id="4657524at2759"/>
<dbReference type="Proteomes" id="UP000800235">
    <property type="component" value="Unassembled WGS sequence"/>
</dbReference>
<name>A0A9P4U124_9PEZI</name>
<evidence type="ECO:0000313" key="3">
    <source>
        <dbReference type="Proteomes" id="UP000800235"/>
    </source>
</evidence>
<dbReference type="EMBL" id="MU007023">
    <property type="protein sequence ID" value="KAF2433056.1"/>
    <property type="molecule type" value="Genomic_DNA"/>
</dbReference>
<evidence type="ECO:0000259" key="1">
    <source>
        <dbReference type="Pfam" id="PF09792"/>
    </source>
</evidence>
<gene>
    <name evidence="2" type="ORF">EJ08DRAFT_584556</name>
</gene>
<evidence type="ECO:0000313" key="2">
    <source>
        <dbReference type="EMBL" id="KAF2433056.1"/>
    </source>
</evidence>
<proteinExistence type="predicted"/>
<accession>A0A9P4U124</accession>
<dbReference type="PANTHER" id="PTHR39613:SF1">
    <property type="entry name" value="ANCHORED CELL WALL PROTEIN, PUTATIVE (AFU_ORTHOLOGUE AFUA_4G08960)-RELATED"/>
    <property type="match status" value="1"/>
</dbReference>
<organism evidence="2 3">
    <name type="scientific">Tothia fuscella</name>
    <dbReference type="NCBI Taxonomy" id="1048955"/>
    <lineage>
        <taxon>Eukaryota</taxon>
        <taxon>Fungi</taxon>
        <taxon>Dikarya</taxon>
        <taxon>Ascomycota</taxon>
        <taxon>Pezizomycotina</taxon>
        <taxon>Dothideomycetes</taxon>
        <taxon>Pleosporomycetidae</taxon>
        <taxon>Venturiales</taxon>
        <taxon>Cylindrosympodiaceae</taxon>
        <taxon>Tothia</taxon>
    </lineage>
</organism>
<protein>
    <recommendedName>
        <fullName evidence="1">Ubiquitin 3 binding protein But2 C-terminal domain-containing protein</fullName>
    </recommendedName>
</protein>
<dbReference type="Pfam" id="PF09792">
    <property type="entry name" value="But2"/>
    <property type="match status" value="1"/>
</dbReference>
<feature type="domain" description="Ubiquitin 3 binding protein But2 C-terminal" evidence="1">
    <location>
        <begin position="18"/>
        <end position="162"/>
    </location>
</feature>
<sequence>MERANCPSGGNLPKGFLAPTRMIPISQRNPNQHYPNTLNPIVTPGDFCTVFNLEVPPSAFGKNCSLEFLFPSFPQTLSPTLFNGPGHFTFHPYAIGAGGNDKTTYNNQPPPFQFPIPPQTFTPGHAYVIDNNPCGIPQTTTNTIVSGAFCSDDTTLSYLQTSKLGCPIGFYLLNL</sequence>